<organism evidence="2 3">
    <name type="scientific">Araneus ventricosus</name>
    <name type="common">Orbweaver spider</name>
    <name type="synonym">Epeira ventricosa</name>
    <dbReference type="NCBI Taxonomy" id="182803"/>
    <lineage>
        <taxon>Eukaryota</taxon>
        <taxon>Metazoa</taxon>
        <taxon>Ecdysozoa</taxon>
        <taxon>Arthropoda</taxon>
        <taxon>Chelicerata</taxon>
        <taxon>Arachnida</taxon>
        <taxon>Araneae</taxon>
        <taxon>Araneomorphae</taxon>
        <taxon>Entelegynae</taxon>
        <taxon>Araneoidea</taxon>
        <taxon>Araneidae</taxon>
        <taxon>Araneus</taxon>
    </lineage>
</organism>
<dbReference type="EMBL" id="BGPR01043800">
    <property type="protein sequence ID" value="GBO20447.1"/>
    <property type="molecule type" value="Genomic_DNA"/>
</dbReference>
<protein>
    <submittedName>
        <fullName evidence="2">Uncharacterized protein</fullName>
    </submittedName>
</protein>
<gene>
    <name evidence="2" type="ORF">AVEN_200229_1</name>
</gene>
<feature type="transmembrane region" description="Helical" evidence="1">
    <location>
        <begin position="12"/>
        <end position="29"/>
    </location>
</feature>
<sequence>MYGEELLEGSLPITLFLGIASLLCLYWYSTQNFDYWKKRGIPHAGPAIPFVGTLYPLLWKVSSSRHTFLNSRYTFIYGRFKDETSQQPATCPTDRCVSLGYL</sequence>
<keyword evidence="1" id="KW-0472">Membrane</keyword>
<accession>A0A4Y2V9P8</accession>
<dbReference type="AlphaFoldDB" id="A0A4Y2V9P8"/>
<proteinExistence type="predicted"/>
<evidence type="ECO:0000256" key="1">
    <source>
        <dbReference type="SAM" id="Phobius"/>
    </source>
</evidence>
<keyword evidence="1" id="KW-0812">Transmembrane</keyword>
<keyword evidence="3" id="KW-1185">Reference proteome</keyword>
<comment type="caution">
    <text evidence="2">The sequence shown here is derived from an EMBL/GenBank/DDBJ whole genome shotgun (WGS) entry which is preliminary data.</text>
</comment>
<reference evidence="2 3" key="1">
    <citation type="journal article" date="2019" name="Sci. Rep.">
        <title>Orb-weaving spider Araneus ventricosus genome elucidates the spidroin gene catalogue.</title>
        <authorList>
            <person name="Kono N."/>
            <person name="Nakamura H."/>
            <person name="Ohtoshi R."/>
            <person name="Moran D.A.P."/>
            <person name="Shinohara A."/>
            <person name="Yoshida Y."/>
            <person name="Fujiwara M."/>
            <person name="Mori M."/>
            <person name="Tomita M."/>
            <person name="Arakawa K."/>
        </authorList>
    </citation>
    <scope>NUCLEOTIDE SEQUENCE [LARGE SCALE GENOMIC DNA]</scope>
</reference>
<name>A0A4Y2V9P8_ARAVE</name>
<evidence type="ECO:0000313" key="3">
    <source>
        <dbReference type="Proteomes" id="UP000499080"/>
    </source>
</evidence>
<dbReference type="Proteomes" id="UP000499080">
    <property type="component" value="Unassembled WGS sequence"/>
</dbReference>
<evidence type="ECO:0000313" key="2">
    <source>
        <dbReference type="EMBL" id="GBO20447.1"/>
    </source>
</evidence>
<keyword evidence="1" id="KW-1133">Transmembrane helix</keyword>